<dbReference type="CDD" id="cd06171">
    <property type="entry name" value="Sigma70_r4"/>
    <property type="match status" value="1"/>
</dbReference>
<evidence type="ECO:0000313" key="9">
    <source>
        <dbReference type="Proteomes" id="UP000187085"/>
    </source>
</evidence>
<dbReference type="InterPro" id="IPR014284">
    <property type="entry name" value="RNA_pol_sigma-70_dom"/>
</dbReference>
<accession>A0A1R1LJC7</accession>
<comment type="caution">
    <text evidence="8">The sequence shown here is derived from an EMBL/GenBank/DDBJ whole genome shotgun (WGS) entry which is preliminary data.</text>
</comment>
<dbReference type="GO" id="GO:0003677">
    <property type="term" value="F:DNA binding"/>
    <property type="evidence" value="ECO:0007669"/>
    <property type="project" value="UniProtKB-KW"/>
</dbReference>
<dbReference type="SUPFAM" id="SSF88946">
    <property type="entry name" value="Sigma2 domain of RNA polymerase sigma factors"/>
    <property type="match status" value="1"/>
</dbReference>
<dbReference type="AlphaFoldDB" id="A0A1R1LJC7"/>
<dbReference type="PANTHER" id="PTHR43133:SF8">
    <property type="entry name" value="RNA POLYMERASE SIGMA FACTOR HI_1459-RELATED"/>
    <property type="match status" value="1"/>
</dbReference>
<keyword evidence="2" id="KW-0805">Transcription regulation</keyword>
<keyword evidence="4" id="KW-0238">DNA-binding</keyword>
<dbReference type="InterPro" id="IPR036388">
    <property type="entry name" value="WH-like_DNA-bd_sf"/>
</dbReference>
<dbReference type="InterPro" id="IPR007627">
    <property type="entry name" value="RNA_pol_sigma70_r2"/>
</dbReference>
<dbReference type="EMBL" id="MRDE01000016">
    <property type="protein sequence ID" value="OMH27637.1"/>
    <property type="molecule type" value="Genomic_DNA"/>
</dbReference>
<name>A0A1R1LJC7_9MICC</name>
<keyword evidence="5" id="KW-0804">Transcription</keyword>
<proteinExistence type="inferred from homology"/>
<evidence type="ECO:0000259" key="7">
    <source>
        <dbReference type="Pfam" id="PF08281"/>
    </source>
</evidence>
<evidence type="ECO:0000256" key="1">
    <source>
        <dbReference type="ARBA" id="ARBA00010641"/>
    </source>
</evidence>
<comment type="similarity">
    <text evidence="1">Belongs to the sigma-70 factor family. ECF subfamily.</text>
</comment>
<dbReference type="InterPro" id="IPR013324">
    <property type="entry name" value="RNA_pol_sigma_r3/r4-like"/>
</dbReference>
<dbReference type="InterPro" id="IPR013249">
    <property type="entry name" value="RNA_pol_sigma70_r4_t2"/>
</dbReference>
<dbReference type="InterPro" id="IPR039425">
    <property type="entry name" value="RNA_pol_sigma-70-like"/>
</dbReference>
<evidence type="ECO:0000256" key="2">
    <source>
        <dbReference type="ARBA" id="ARBA00023015"/>
    </source>
</evidence>
<dbReference type="Gene3D" id="1.10.10.10">
    <property type="entry name" value="Winged helix-like DNA-binding domain superfamily/Winged helix DNA-binding domain"/>
    <property type="match status" value="1"/>
</dbReference>
<dbReference type="PANTHER" id="PTHR43133">
    <property type="entry name" value="RNA POLYMERASE ECF-TYPE SIGMA FACTO"/>
    <property type="match status" value="1"/>
</dbReference>
<feature type="domain" description="RNA polymerase sigma-70 region 2" evidence="6">
    <location>
        <begin position="35"/>
        <end position="101"/>
    </location>
</feature>
<dbReference type="STRING" id="554083.BKD30_03040"/>
<dbReference type="InterPro" id="IPR013325">
    <property type="entry name" value="RNA_pol_sigma_r2"/>
</dbReference>
<organism evidence="8 9">
    <name type="scientific">Tersicoccus phoenicis</name>
    <dbReference type="NCBI Taxonomy" id="554083"/>
    <lineage>
        <taxon>Bacteria</taxon>
        <taxon>Bacillati</taxon>
        <taxon>Actinomycetota</taxon>
        <taxon>Actinomycetes</taxon>
        <taxon>Micrococcales</taxon>
        <taxon>Micrococcaceae</taxon>
        <taxon>Tersicoccus</taxon>
    </lineage>
</organism>
<dbReference type="Pfam" id="PF04542">
    <property type="entry name" value="Sigma70_r2"/>
    <property type="match status" value="1"/>
</dbReference>
<protein>
    <recommendedName>
        <fullName evidence="10">RNA polymerase subunit sigma-70</fullName>
    </recommendedName>
</protein>
<evidence type="ECO:0000256" key="5">
    <source>
        <dbReference type="ARBA" id="ARBA00023163"/>
    </source>
</evidence>
<feature type="domain" description="RNA polymerase sigma factor 70 region 4 type 2" evidence="7">
    <location>
        <begin position="142"/>
        <end position="194"/>
    </location>
</feature>
<dbReference type="SUPFAM" id="SSF88659">
    <property type="entry name" value="Sigma3 and sigma4 domains of RNA polymerase sigma factors"/>
    <property type="match status" value="1"/>
</dbReference>
<evidence type="ECO:0000256" key="3">
    <source>
        <dbReference type="ARBA" id="ARBA00023082"/>
    </source>
</evidence>
<evidence type="ECO:0000259" key="6">
    <source>
        <dbReference type="Pfam" id="PF04542"/>
    </source>
</evidence>
<dbReference type="GO" id="GO:0006352">
    <property type="term" value="P:DNA-templated transcription initiation"/>
    <property type="evidence" value="ECO:0007669"/>
    <property type="project" value="InterPro"/>
</dbReference>
<evidence type="ECO:0000313" key="8">
    <source>
        <dbReference type="EMBL" id="OMH27637.1"/>
    </source>
</evidence>
<dbReference type="Pfam" id="PF08281">
    <property type="entry name" value="Sigma70_r4_2"/>
    <property type="match status" value="1"/>
</dbReference>
<keyword evidence="9" id="KW-1185">Reference proteome</keyword>
<evidence type="ECO:0008006" key="10">
    <source>
        <dbReference type="Google" id="ProtNLM"/>
    </source>
</evidence>
<evidence type="ECO:0000256" key="4">
    <source>
        <dbReference type="ARBA" id="ARBA00023125"/>
    </source>
</evidence>
<sequence length="202" mass="22531">MGHGTASTATATSSLDQGSLVARAQDGDLAAFDELVQRYSSRLYRYAYSMLGNRQDAEDALQDTLVRVWRFLPELTSVDAFGAWTYRALTRQCFTLLARRRAQRTEAYAADSLAVLADGQRPGPGPTEEDPADHVVSRQRLEELTRLVHLLPPEQRACWLLREVQGHSYGQIAAVLGVPESTVRGRLARARERLAEGMTSWR</sequence>
<dbReference type="NCBIfam" id="TIGR02937">
    <property type="entry name" value="sigma70-ECF"/>
    <property type="match status" value="1"/>
</dbReference>
<gene>
    <name evidence="8" type="ORF">BKD30_03040</name>
</gene>
<reference evidence="8 9" key="1">
    <citation type="submission" date="2016-12" db="EMBL/GenBank/DDBJ databases">
        <title>Draft genome of Tersicoccus phoenicis 1P05MA.</title>
        <authorList>
            <person name="Nakajima Y."/>
            <person name="Yoshizawa S."/>
            <person name="Nakamura K."/>
            <person name="Ogura Y."/>
            <person name="Hayashi T."/>
            <person name="Kogure K."/>
        </authorList>
    </citation>
    <scope>NUCLEOTIDE SEQUENCE [LARGE SCALE GENOMIC DNA]</scope>
    <source>
        <strain evidence="8 9">1p05MA</strain>
    </source>
</reference>
<dbReference type="GO" id="GO:0016987">
    <property type="term" value="F:sigma factor activity"/>
    <property type="evidence" value="ECO:0007669"/>
    <property type="project" value="UniProtKB-KW"/>
</dbReference>
<dbReference type="Gene3D" id="1.10.1740.10">
    <property type="match status" value="1"/>
</dbReference>
<keyword evidence="3" id="KW-0731">Sigma factor</keyword>
<dbReference type="Proteomes" id="UP000187085">
    <property type="component" value="Unassembled WGS sequence"/>
</dbReference>